<dbReference type="AlphaFoldDB" id="A0A518D5Z8"/>
<accession>A0A518D5Z8</accession>
<reference evidence="2 3" key="1">
    <citation type="submission" date="2019-02" db="EMBL/GenBank/DDBJ databases">
        <title>Deep-cultivation of Planctomycetes and their phenomic and genomic characterization uncovers novel biology.</title>
        <authorList>
            <person name="Wiegand S."/>
            <person name="Jogler M."/>
            <person name="Boedeker C."/>
            <person name="Pinto D."/>
            <person name="Vollmers J."/>
            <person name="Rivas-Marin E."/>
            <person name="Kohn T."/>
            <person name="Peeters S.H."/>
            <person name="Heuer A."/>
            <person name="Rast P."/>
            <person name="Oberbeckmann S."/>
            <person name="Bunk B."/>
            <person name="Jeske O."/>
            <person name="Meyerdierks A."/>
            <person name="Storesund J.E."/>
            <person name="Kallscheuer N."/>
            <person name="Luecker S."/>
            <person name="Lage O.M."/>
            <person name="Pohl T."/>
            <person name="Merkel B.J."/>
            <person name="Hornburger P."/>
            <person name="Mueller R.-W."/>
            <person name="Bruemmer F."/>
            <person name="Labrenz M."/>
            <person name="Spormann A.M."/>
            <person name="Op den Camp H."/>
            <person name="Overmann J."/>
            <person name="Amann R."/>
            <person name="Jetten M.S.M."/>
            <person name="Mascher T."/>
            <person name="Medema M.H."/>
            <person name="Devos D.P."/>
            <person name="Kaster A.-K."/>
            <person name="Ovreas L."/>
            <person name="Rohde M."/>
            <person name="Galperin M.Y."/>
            <person name="Jogler C."/>
        </authorList>
    </citation>
    <scope>NUCLEOTIDE SEQUENCE [LARGE SCALE GENOMIC DNA]</scope>
    <source>
        <strain evidence="2 3">Pla175</strain>
    </source>
</reference>
<sequence>MDPPLSIYAPLDWDDIDWDLVLPEDPPEPDLRDFCVDDADAG</sequence>
<feature type="region of interest" description="Disordered" evidence="1">
    <location>
        <begin position="21"/>
        <end position="42"/>
    </location>
</feature>
<dbReference type="RefSeq" id="WP_261342798.1">
    <property type="nucleotide sequence ID" value="NZ_CP036291.1"/>
</dbReference>
<evidence type="ECO:0000256" key="1">
    <source>
        <dbReference type="SAM" id="MobiDB-lite"/>
    </source>
</evidence>
<evidence type="ECO:0000313" key="3">
    <source>
        <dbReference type="Proteomes" id="UP000317429"/>
    </source>
</evidence>
<dbReference type="EMBL" id="CP036291">
    <property type="protein sequence ID" value="QDU86896.1"/>
    <property type="molecule type" value="Genomic_DNA"/>
</dbReference>
<name>A0A518D5Z8_9BACT</name>
<protein>
    <submittedName>
        <fullName evidence="2">Uncharacterized protein</fullName>
    </submittedName>
</protein>
<proteinExistence type="predicted"/>
<gene>
    <name evidence="2" type="ORF">Pla175_02500</name>
</gene>
<organism evidence="2 3">
    <name type="scientific">Pirellulimonas nuda</name>
    <dbReference type="NCBI Taxonomy" id="2528009"/>
    <lineage>
        <taxon>Bacteria</taxon>
        <taxon>Pseudomonadati</taxon>
        <taxon>Planctomycetota</taxon>
        <taxon>Planctomycetia</taxon>
        <taxon>Pirellulales</taxon>
        <taxon>Lacipirellulaceae</taxon>
        <taxon>Pirellulimonas</taxon>
    </lineage>
</organism>
<keyword evidence="3" id="KW-1185">Reference proteome</keyword>
<evidence type="ECO:0000313" key="2">
    <source>
        <dbReference type="EMBL" id="QDU86896.1"/>
    </source>
</evidence>
<dbReference type="KEGG" id="pnd:Pla175_02500"/>
<dbReference type="Proteomes" id="UP000317429">
    <property type="component" value="Chromosome"/>
</dbReference>